<dbReference type="AlphaFoldDB" id="A0A562P0Q9"/>
<dbReference type="PIRSF" id="PIRSF021320">
    <property type="entry name" value="DUF984"/>
    <property type="match status" value="1"/>
</dbReference>
<evidence type="ECO:0000313" key="3">
    <source>
        <dbReference type="Proteomes" id="UP000316225"/>
    </source>
</evidence>
<dbReference type="OrthoDB" id="9807542at2"/>
<sequence length="137" mass="15259">MQDAVAERLRHYPDAVRTRFGDGPELSARLLDLIRQGKKTGTCGALAHYEADGEPVPSKGDIVIAENWDGTPALVYEVTGVHICRFDEVTEAFALTEGEGDYDDWKRGHIDYFTRNGGYSPDLQIVCESFRVIEVLP</sequence>
<dbReference type="InterPro" id="IPR009326">
    <property type="entry name" value="DUF984"/>
</dbReference>
<dbReference type="EMBL" id="VLKU01000001">
    <property type="protein sequence ID" value="TWI37903.1"/>
    <property type="molecule type" value="Genomic_DNA"/>
</dbReference>
<evidence type="ECO:0000313" key="2">
    <source>
        <dbReference type="EMBL" id="TWI37903.1"/>
    </source>
</evidence>
<keyword evidence="3" id="KW-1185">Reference proteome</keyword>
<dbReference type="InterPro" id="IPR015947">
    <property type="entry name" value="PUA-like_sf"/>
</dbReference>
<dbReference type="Proteomes" id="UP000316225">
    <property type="component" value="Unassembled WGS sequence"/>
</dbReference>
<comment type="caution">
    <text evidence="2">The sequence shown here is derived from an EMBL/GenBank/DDBJ whole genome shotgun (WGS) entry which is preliminary data.</text>
</comment>
<dbReference type="PANTHER" id="PTHR39203">
    <property type="entry name" value="CYTOPLASMIC PROTEIN-RELATED"/>
    <property type="match status" value="1"/>
</dbReference>
<reference evidence="2 3" key="1">
    <citation type="journal article" date="2015" name="Stand. Genomic Sci.">
        <title>Genomic Encyclopedia of Bacterial and Archaeal Type Strains, Phase III: the genomes of soil and plant-associated and newly described type strains.</title>
        <authorList>
            <person name="Whitman W.B."/>
            <person name="Woyke T."/>
            <person name="Klenk H.P."/>
            <person name="Zhou Y."/>
            <person name="Lilburn T.G."/>
            <person name="Beck B.J."/>
            <person name="De Vos P."/>
            <person name="Vandamme P."/>
            <person name="Eisen J.A."/>
            <person name="Garrity G."/>
            <person name="Hugenholtz P."/>
            <person name="Kyrpides N.C."/>
        </authorList>
    </citation>
    <scope>NUCLEOTIDE SEQUENCE [LARGE SCALE GENOMIC DNA]</scope>
    <source>
        <strain evidence="2 3">CGMCC 1.5364</strain>
    </source>
</reference>
<dbReference type="SUPFAM" id="SSF88697">
    <property type="entry name" value="PUA domain-like"/>
    <property type="match status" value="1"/>
</dbReference>
<dbReference type="Pfam" id="PF04266">
    <property type="entry name" value="ASCH"/>
    <property type="match status" value="1"/>
</dbReference>
<dbReference type="Gene3D" id="3.10.400.10">
    <property type="entry name" value="Sulfate adenylyltransferase"/>
    <property type="match status" value="1"/>
</dbReference>
<dbReference type="SMART" id="SM01022">
    <property type="entry name" value="ASCH"/>
    <property type="match status" value="1"/>
</dbReference>
<accession>A0A562P0Q9</accession>
<dbReference type="InterPro" id="IPR007374">
    <property type="entry name" value="ASCH_domain"/>
</dbReference>
<protein>
    <submittedName>
        <fullName evidence="2">Uncharacterized protein YhfF</fullName>
    </submittedName>
</protein>
<dbReference type="CDD" id="cd06553">
    <property type="entry name" value="ASCH_Ef3133_like"/>
    <property type="match status" value="1"/>
</dbReference>
<organism evidence="2 3">
    <name type="scientific">Paracoccus sulfuroxidans</name>
    <dbReference type="NCBI Taxonomy" id="384678"/>
    <lineage>
        <taxon>Bacteria</taxon>
        <taxon>Pseudomonadati</taxon>
        <taxon>Pseudomonadota</taxon>
        <taxon>Alphaproteobacteria</taxon>
        <taxon>Rhodobacterales</taxon>
        <taxon>Paracoccaceae</taxon>
        <taxon>Paracoccus</taxon>
    </lineage>
</organism>
<gene>
    <name evidence="2" type="ORF">IQ24_00034</name>
</gene>
<evidence type="ECO:0000259" key="1">
    <source>
        <dbReference type="SMART" id="SM01022"/>
    </source>
</evidence>
<feature type="domain" description="ASCH" evidence="1">
    <location>
        <begin position="18"/>
        <end position="134"/>
    </location>
</feature>
<proteinExistence type="predicted"/>
<name>A0A562P0Q9_9RHOB</name>
<dbReference type="PANTHER" id="PTHR39203:SF1">
    <property type="entry name" value="CYTOPLASMIC PROTEIN"/>
    <property type="match status" value="1"/>
</dbReference>